<name>A0A382EFV3_9ZZZZ</name>
<protein>
    <submittedName>
        <fullName evidence="1">Uncharacterized protein</fullName>
    </submittedName>
</protein>
<organism evidence="1">
    <name type="scientific">marine metagenome</name>
    <dbReference type="NCBI Taxonomy" id="408172"/>
    <lineage>
        <taxon>unclassified sequences</taxon>
        <taxon>metagenomes</taxon>
        <taxon>ecological metagenomes</taxon>
    </lineage>
</organism>
<gene>
    <name evidence="1" type="ORF">METZ01_LOCUS202113</name>
</gene>
<sequence length="65" mass="7759">MSQENKYEKLPNSMYPKVRQQVVDRIATFEKVIEDHETAQKEALKVIYEQLEEAKNDLKYLDEVN</sequence>
<proteinExistence type="predicted"/>
<accession>A0A382EFV3</accession>
<reference evidence="1" key="1">
    <citation type="submission" date="2018-05" db="EMBL/GenBank/DDBJ databases">
        <authorList>
            <person name="Lanie J.A."/>
            <person name="Ng W.-L."/>
            <person name="Kazmierczak K.M."/>
            <person name="Andrzejewski T.M."/>
            <person name="Davidsen T.M."/>
            <person name="Wayne K.J."/>
            <person name="Tettelin H."/>
            <person name="Glass J.I."/>
            <person name="Rusch D."/>
            <person name="Podicherti R."/>
            <person name="Tsui H.-C.T."/>
            <person name="Winkler M.E."/>
        </authorList>
    </citation>
    <scope>NUCLEOTIDE SEQUENCE</scope>
</reference>
<dbReference type="AlphaFoldDB" id="A0A382EFV3"/>
<evidence type="ECO:0000313" key="1">
    <source>
        <dbReference type="EMBL" id="SVB49259.1"/>
    </source>
</evidence>
<dbReference type="EMBL" id="UINC01044175">
    <property type="protein sequence ID" value="SVB49259.1"/>
    <property type="molecule type" value="Genomic_DNA"/>
</dbReference>